<accession>A0A1A8XH22</accession>
<keyword evidence="1" id="KW-0472">Membrane</keyword>
<evidence type="ECO:0000256" key="1">
    <source>
        <dbReference type="SAM" id="Phobius"/>
    </source>
</evidence>
<keyword evidence="1" id="KW-1133">Transmembrane helix</keyword>
<evidence type="ECO:0000313" key="2">
    <source>
        <dbReference type="EMBL" id="SBT03238.1"/>
    </source>
</evidence>
<keyword evidence="1" id="KW-0812">Transmembrane</keyword>
<dbReference type="EMBL" id="FLQX01000001">
    <property type="protein sequence ID" value="SBT03238.1"/>
    <property type="molecule type" value="Genomic_DNA"/>
</dbReference>
<evidence type="ECO:0000313" key="3">
    <source>
        <dbReference type="Proteomes" id="UP000199169"/>
    </source>
</evidence>
<keyword evidence="3" id="KW-1185">Reference proteome</keyword>
<organism evidence="2 3">
    <name type="scientific">Candidatus Accumulibacter aalborgensis</name>
    <dbReference type="NCBI Taxonomy" id="1860102"/>
    <lineage>
        <taxon>Bacteria</taxon>
        <taxon>Pseudomonadati</taxon>
        <taxon>Pseudomonadota</taxon>
        <taxon>Betaproteobacteria</taxon>
        <taxon>Candidatus Accumulibacter</taxon>
    </lineage>
</organism>
<proteinExistence type="predicted"/>
<dbReference type="STRING" id="1860102.ACCAA_10155"/>
<dbReference type="AlphaFoldDB" id="A0A1A8XH22"/>
<sequence length="70" mass="7774">MPLPDSQTPKGERFRTIRTVAWGLLGVRGHKPHEHDTPALSPLQILITALVFMLVFVLVLVTVAVYMTGH</sequence>
<gene>
    <name evidence="2" type="ORF">ACCAA_10155</name>
</gene>
<protein>
    <recommendedName>
        <fullName evidence="4">Transmembrane protein</fullName>
    </recommendedName>
</protein>
<evidence type="ECO:0008006" key="4">
    <source>
        <dbReference type="Google" id="ProtNLM"/>
    </source>
</evidence>
<dbReference type="Pfam" id="PF11174">
    <property type="entry name" value="DUF2970"/>
    <property type="match status" value="1"/>
</dbReference>
<feature type="transmembrane region" description="Helical" evidence="1">
    <location>
        <begin position="45"/>
        <end position="67"/>
    </location>
</feature>
<dbReference type="InterPro" id="IPR021344">
    <property type="entry name" value="DUF2970"/>
</dbReference>
<name>A0A1A8XH22_9PROT</name>
<reference evidence="2 3" key="1">
    <citation type="submission" date="2016-06" db="EMBL/GenBank/DDBJ databases">
        <authorList>
            <person name="Kjaerup R.B."/>
            <person name="Dalgaard T.S."/>
            <person name="Juul-Madsen H.R."/>
        </authorList>
    </citation>
    <scope>NUCLEOTIDE SEQUENCE [LARGE SCALE GENOMIC DNA]</scope>
    <source>
        <strain evidence="2">3</strain>
    </source>
</reference>
<dbReference type="RefSeq" id="WP_186405335.1">
    <property type="nucleotide sequence ID" value="NZ_FLQX01000001.1"/>
</dbReference>
<dbReference type="Proteomes" id="UP000199169">
    <property type="component" value="Unassembled WGS sequence"/>
</dbReference>